<proteinExistence type="inferred from homology"/>
<protein>
    <submittedName>
        <fullName evidence="6">23S rRNA (Uracil(1939)-C(5))-methyltransferase RlmD</fullName>
        <ecNumber evidence="6">2.1.1.190</ecNumber>
    </submittedName>
</protein>
<feature type="binding site" evidence="4">
    <location>
        <position position="360"/>
    </location>
    <ligand>
        <name>S-adenosyl-L-methionine</name>
        <dbReference type="ChEBI" id="CHEBI:59789"/>
    </ligand>
</feature>
<evidence type="ECO:0000256" key="1">
    <source>
        <dbReference type="ARBA" id="ARBA00022603"/>
    </source>
</evidence>
<dbReference type="SUPFAM" id="SSF50249">
    <property type="entry name" value="Nucleic acid-binding proteins"/>
    <property type="match status" value="1"/>
</dbReference>
<dbReference type="GO" id="GO:0070475">
    <property type="term" value="P:rRNA base methylation"/>
    <property type="evidence" value="ECO:0007669"/>
    <property type="project" value="TreeGrafter"/>
</dbReference>
<dbReference type="SUPFAM" id="SSF53335">
    <property type="entry name" value="S-adenosyl-L-methionine-dependent methyltransferases"/>
    <property type="match status" value="1"/>
</dbReference>
<feature type="domain" description="TRAM" evidence="5">
    <location>
        <begin position="1"/>
        <end position="53"/>
    </location>
</feature>
<dbReference type="InterPro" id="IPR029063">
    <property type="entry name" value="SAM-dependent_MTases_sf"/>
</dbReference>
<dbReference type="EC" id="2.1.1.190" evidence="6"/>
<dbReference type="PANTHER" id="PTHR11061">
    <property type="entry name" value="RNA M5U METHYLTRANSFERASE"/>
    <property type="match status" value="1"/>
</dbReference>
<evidence type="ECO:0000256" key="2">
    <source>
        <dbReference type="ARBA" id="ARBA00022679"/>
    </source>
</evidence>
<dbReference type="InterPro" id="IPR002792">
    <property type="entry name" value="TRAM_dom"/>
</dbReference>
<evidence type="ECO:0000259" key="5">
    <source>
        <dbReference type="PROSITE" id="PS50926"/>
    </source>
</evidence>
<feature type="non-terminal residue" evidence="6">
    <location>
        <position position="365"/>
    </location>
</feature>
<dbReference type="InterPro" id="IPR010280">
    <property type="entry name" value="U5_MeTrfase_fam"/>
</dbReference>
<evidence type="ECO:0000256" key="4">
    <source>
        <dbReference type="PROSITE-ProRule" id="PRU01024"/>
    </source>
</evidence>
<organism evidence="6">
    <name type="scientific">Desulfofervidus auxilii</name>
    <dbReference type="NCBI Taxonomy" id="1621989"/>
    <lineage>
        <taxon>Bacteria</taxon>
        <taxon>Pseudomonadati</taxon>
        <taxon>Thermodesulfobacteriota</taxon>
        <taxon>Candidatus Desulfofervidia</taxon>
        <taxon>Candidatus Desulfofervidales</taxon>
        <taxon>Candidatus Desulfofervidaceae</taxon>
        <taxon>Candidatus Desulfofervidus</taxon>
    </lineage>
</organism>
<dbReference type="PROSITE" id="PS51687">
    <property type="entry name" value="SAM_MT_RNA_M5U"/>
    <property type="match status" value="1"/>
</dbReference>
<dbReference type="Gene3D" id="2.40.50.140">
    <property type="entry name" value="Nucleic acid-binding proteins"/>
    <property type="match status" value="1"/>
</dbReference>
<accession>A0A7V0IAK6</accession>
<feature type="binding site" evidence="4">
    <location>
        <position position="265"/>
    </location>
    <ligand>
        <name>S-adenosyl-L-methionine</name>
        <dbReference type="ChEBI" id="CHEBI:59789"/>
    </ligand>
</feature>
<dbReference type="GO" id="GO:0070041">
    <property type="term" value="F:rRNA (uridine-C5-)-methyltransferase activity"/>
    <property type="evidence" value="ECO:0007669"/>
    <property type="project" value="TreeGrafter"/>
</dbReference>
<gene>
    <name evidence="6" type="primary">rlmD</name>
    <name evidence="6" type="ORF">ENF30_02995</name>
</gene>
<dbReference type="AlphaFoldDB" id="A0A7V0IAK6"/>
<reference evidence="6" key="1">
    <citation type="journal article" date="2020" name="mSystems">
        <title>Genome- and Community-Level Interaction Insights into Carbon Utilization and Element Cycling Functions of Hydrothermarchaeota in Hydrothermal Sediment.</title>
        <authorList>
            <person name="Zhou Z."/>
            <person name="Liu Y."/>
            <person name="Xu W."/>
            <person name="Pan J."/>
            <person name="Luo Z.H."/>
            <person name="Li M."/>
        </authorList>
    </citation>
    <scope>NUCLEOTIDE SEQUENCE [LARGE SCALE GENOMIC DNA]</scope>
    <source>
        <strain evidence="6">HyVt-113</strain>
    </source>
</reference>
<dbReference type="Pfam" id="PF01938">
    <property type="entry name" value="TRAM"/>
    <property type="match status" value="1"/>
</dbReference>
<comment type="similarity">
    <text evidence="4">Belongs to the class I-like SAM-binding methyltransferase superfamily. RNA M5U methyltransferase family.</text>
</comment>
<comment type="caution">
    <text evidence="6">The sequence shown here is derived from an EMBL/GenBank/DDBJ whole genome shotgun (WGS) entry which is preliminary data.</text>
</comment>
<name>A0A7V0IAK6_DESA2</name>
<keyword evidence="1 4" id="KW-0489">Methyltransferase</keyword>
<feature type="binding site" evidence="4">
    <location>
        <position position="313"/>
    </location>
    <ligand>
        <name>S-adenosyl-L-methionine</name>
        <dbReference type="ChEBI" id="CHEBI:59789"/>
    </ligand>
</feature>
<dbReference type="Gene3D" id="3.40.50.150">
    <property type="entry name" value="Vaccinia Virus protein VP39"/>
    <property type="match status" value="1"/>
</dbReference>
<dbReference type="PANTHER" id="PTHR11061:SF30">
    <property type="entry name" value="TRNA (URACIL(54)-C(5))-METHYLTRANSFERASE"/>
    <property type="match status" value="1"/>
</dbReference>
<dbReference type="InterPro" id="IPR012340">
    <property type="entry name" value="NA-bd_OB-fold"/>
</dbReference>
<evidence type="ECO:0000256" key="3">
    <source>
        <dbReference type="ARBA" id="ARBA00022691"/>
    </source>
</evidence>
<dbReference type="Gene3D" id="2.40.50.1070">
    <property type="match status" value="1"/>
</dbReference>
<feature type="binding site" evidence="4">
    <location>
        <position position="292"/>
    </location>
    <ligand>
        <name>S-adenosyl-L-methionine</name>
        <dbReference type="ChEBI" id="CHEBI:59789"/>
    </ligand>
</feature>
<comment type="caution">
    <text evidence="4">Lacks conserved residue(s) required for the propagation of feature annotation.</text>
</comment>
<dbReference type="Proteomes" id="UP000885706">
    <property type="component" value="Unassembled WGS sequence"/>
</dbReference>
<dbReference type="PROSITE" id="PS50926">
    <property type="entry name" value="TRAM"/>
    <property type="match status" value="1"/>
</dbReference>
<dbReference type="EMBL" id="DQWQ01000132">
    <property type="protein sequence ID" value="HDD35749.1"/>
    <property type="molecule type" value="Genomic_DNA"/>
</dbReference>
<dbReference type="NCBIfam" id="TIGR00479">
    <property type="entry name" value="rumA"/>
    <property type="match status" value="1"/>
</dbReference>
<keyword evidence="2 4" id="KW-0808">Transferase</keyword>
<keyword evidence="3 4" id="KW-0949">S-adenosyl-L-methionine</keyword>
<sequence length="365" mass="41997">MKKVKIEKLIAGGWGLARSDGKVIFVPYVLPEEIVRIKIFEEKKDYSLAHLIEVIDPSAQRILPSCPHFGICGGCDYQHMPYELQLKVKKDLLKETIIHQVGEINIKEVIPSTPFFYRNRIYLRIRREGYKVKLGFYKKNTHELISIERCPLAVNAINEMLPSLKEIINTHAAIIDDIKMIEIFYSPDEERGMTILHTLIKVKEKYLKKLAENLLERFSFLKDILIKHVGFVYPRSLFGKGYTQSGIFFHIDGLKLICYPGVFFQVNTEQNKKMISLIKKIINKSESILQLYAGIGNISLPLAKKVKSLIGLENNRLAVRNANYNAQLNKIKAFFKNIDVDKELNAFLKKSINFDCLVLDPPRQG</sequence>
<dbReference type="Pfam" id="PF05958">
    <property type="entry name" value="tRNA_U5-meth_tr"/>
    <property type="match status" value="1"/>
</dbReference>
<evidence type="ECO:0000313" key="6">
    <source>
        <dbReference type="EMBL" id="HDD35749.1"/>
    </source>
</evidence>